<keyword evidence="1" id="KW-0472">Membrane</keyword>
<dbReference type="EMBL" id="JAIXMP010000019">
    <property type="protein sequence ID" value="KAI9258207.1"/>
    <property type="molecule type" value="Genomic_DNA"/>
</dbReference>
<proteinExistence type="predicted"/>
<keyword evidence="1" id="KW-0812">Transmembrane</keyword>
<evidence type="ECO:0000256" key="1">
    <source>
        <dbReference type="SAM" id="Phobius"/>
    </source>
</evidence>
<dbReference type="Proteomes" id="UP001209540">
    <property type="component" value="Unassembled WGS sequence"/>
</dbReference>
<dbReference type="AlphaFoldDB" id="A0AAD5PE25"/>
<accession>A0AAD5PE25</accession>
<name>A0AAD5PE25_9FUNG</name>
<keyword evidence="1" id="KW-1133">Transmembrane helix</keyword>
<feature type="transmembrane region" description="Helical" evidence="1">
    <location>
        <begin position="37"/>
        <end position="55"/>
    </location>
</feature>
<organism evidence="2 3">
    <name type="scientific">Phascolomyces articulosus</name>
    <dbReference type="NCBI Taxonomy" id="60185"/>
    <lineage>
        <taxon>Eukaryota</taxon>
        <taxon>Fungi</taxon>
        <taxon>Fungi incertae sedis</taxon>
        <taxon>Mucoromycota</taxon>
        <taxon>Mucoromycotina</taxon>
        <taxon>Mucoromycetes</taxon>
        <taxon>Mucorales</taxon>
        <taxon>Lichtheimiaceae</taxon>
        <taxon>Phascolomyces</taxon>
    </lineage>
</organism>
<feature type="transmembrane region" description="Helical" evidence="1">
    <location>
        <begin position="6"/>
        <end position="25"/>
    </location>
</feature>
<evidence type="ECO:0000313" key="3">
    <source>
        <dbReference type="Proteomes" id="UP001209540"/>
    </source>
</evidence>
<sequence>MEKSTISFISILFTRTVVPEIYFFFDRTKRVKNRNRAIHLYYLRYILNFASYVYHSNM</sequence>
<keyword evidence="3" id="KW-1185">Reference proteome</keyword>
<gene>
    <name evidence="2" type="ORF">BDA99DRAFT_515574</name>
</gene>
<comment type="caution">
    <text evidence="2">The sequence shown here is derived from an EMBL/GenBank/DDBJ whole genome shotgun (WGS) entry which is preliminary data.</text>
</comment>
<reference evidence="2" key="2">
    <citation type="submission" date="2023-02" db="EMBL/GenBank/DDBJ databases">
        <authorList>
            <consortium name="DOE Joint Genome Institute"/>
            <person name="Mondo S.J."/>
            <person name="Chang Y."/>
            <person name="Wang Y."/>
            <person name="Ahrendt S."/>
            <person name="Andreopoulos W."/>
            <person name="Barry K."/>
            <person name="Beard J."/>
            <person name="Benny G.L."/>
            <person name="Blankenship S."/>
            <person name="Bonito G."/>
            <person name="Cuomo C."/>
            <person name="Desiro A."/>
            <person name="Gervers K.A."/>
            <person name="Hundley H."/>
            <person name="Kuo A."/>
            <person name="LaButti K."/>
            <person name="Lang B.F."/>
            <person name="Lipzen A."/>
            <person name="O'Donnell K."/>
            <person name="Pangilinan J."/>
            <person name="Reynolds N."/>
            <person name="Sandor L."/>
            <person name="Smith M.W."/>
            <person name="Tsang A."/>
            <person name="Grigoriev I.V."/>
            <person name="Stajich J.E."/>
            <person name="Spatafora J.W."/>
        </authorList>
    </citation>
    <scope>NUCLEOTIDE SEQUENCE</scope>
    <source>
        <strain evidence="2">RSA 2281</strain>
    </source>
</reference>
<protein>
    <submittedName>
        <fullName evidence="2">Uncharacterized protein</fullName>
    </submittedName>
</protein>
<reference evidence="2" key="1">
    <citation type="journal article" date="2022" name="IScience">
        <title>Evolution of zygomycete secretomes and the origins of terrestrial fungal ecologies.</title>
        <authorList>
            <person name="Chang Y."/>
            <person name="Wang Y."/>
            <person name="Mondo S."/>
            <person name="Ahrendt S."/>
            <person name="Andreopoulos W."/>
            <person name="Barry K."/>
            <person name="Beard J."/>
            <person name="Benny G.L."/>
            <person name="Blankenship S."/>
            <person name="Bonito G."/>
            <person name="Cuomo C."/>
            <person name="Desiro A."/>
            <person name="Gervers K.A."/>
            <person name="Hundley H."/>
            <person name="Kuo A."/>
            <person name="LaButti K."/>
            <person name="Lang B.F."/>
            <person name="Lipzen A."/>
            <person name="O'Donnell K."/>
            <person name="Pangilinan J."/>
            <person name="Reynolds N."/>
            <person name="Sandor L."/>
            <person name="Smith M.E."/>
            <person name="Tsang A."/>
            <person name="Grigoriev I.V."/>
            <person name="Stajich J.E."/>
            <person name="Spatafora J.W."/>
        </authorList>
    </citation>
    <scope>NUCLEOTIDE SEQUENCE</scope>
    <source>
        <strain evidence="2">RSA 2281</strain>
    </source>
</reference>
<evidence type="ECO:0000313" key="2">
    <source>
        <dbReference type="EMBL" id="KAI9258207.1"/>
    </source>
</evidence>